<gene>
    <name evidence="1" type="ORF">METZ01_LOCUS302902</name>
</gene>
<feature type="non-terminal residue" evidence="1">
    <location>
        <position position="159"/>
    </location>
</feature>
<protein>
    <recommendedName>
        <fullName evidence="2">GNAT family N-acetyltransferase</fullName>
    </recommendedName>
</protein>
<sequence>MSIVIKPYSKDLIEAVIDFNERLKKGGSTFRLPRSNIPEWLPKIENRKIYQEYLLAIQDNSIVRGGYCLKHQEFSFNGDIIPIGVPIFPLSEGIIDKTYNFVALQLLTDALKRQPLLYGLGLGGKEEPIYKIYKALSWSTISIPFYFKVNHPVNFLRNI</sequence>
<dbReference type="EMBL" id="UINC01094642">
    <property type="protein sequence ID" value="SVC50048.1"/>
    <property type="molecule type" value="Genomic_DNA"/>
</dbReference>
<name>A0A382MNJ9_9ZZZZ</name>
<evidence type="ECO:0000313" key="1">
    <source>
        <dbReference type="EMBL" id="SVC50048.1"/>
    </source>
</evidence>
<evidence type="ECO:0008006" key="2">
    <source>
        <dbReference type="Google" id="ProtNLM"/>
    </source>
</evidence>
<accession>A0A382MNJ9</accession>
<reference evidence="1" key="1">
    <citation type="submission" date="2018-05" db="EMBL/GenBank/DDBJ databases">
        <authorList>
            <person name="Lanie J.A."/>
            <person name="Ng W.-L."/>
            <person name="Kazmierczak K.M."/>
            <person name="Andrzejewski T.M."/>
            <person name="Davidsen T.M."/>
            <person name="Wayne K.J."/>
            <person name="Tettelin H."/>
            <person name="Glass J.I."/>
            <person name="Rusch D."/>
            <person name="Podicherti R."/>
            <person name="Tsui H.-C.T."/>
            <person name="Winkler M.E."/>
        </authorList>
    </citation>
    <scope>NUCLEOTIDE SEQUENCE</scope>
</reference>
<organism evidence="1">
    <name type="scientific">marine metagenome</name>
    <dbReference type="NCBI Taxonomy" id="408172"/>
    <lineage>
        <taxon>unclassified sequences</taxon>
        <taxon>metagenomes</taxon>
        <taxon>ecological metagenomes</taxon>
    </lineage>
</organism>
<dbReference type="AlphaFoldDB" id="A0A382MNJ9"/>
<proteinExistence type="predicted"/>